<evidence type="ECO:0008006" key="3">
    <source>
        <dbReference type="Google" id="ProtNLM"/>
    </source>
</evidence>
<dbReference type="AlphaFoldDB" id="A0AAW1SPT1"/>
<keyword evidence="2" id="KW-1185">Reference proteome</keyword>
<dbReference type="EMBL" id="JALJOV010001198">
    <property type="protein sequence ID" value="KAK9852331.1"/>
    <property type="molecule type" value="Genomic_DNA"/>
</dbReference>
<gene>
    <name evidence="1" type="ORF">WJX84_010665</name>
</gene>
<dbReference type="PANTHER" id="PTHR48420:SF1">
    <property type="entry name" value="NON-HAEM DIOXYGENASE N-TERMINAL DOMAIN-CONTAINING PROTEIN"/>
    <property type="match status" value="1"/>
</dbReference>
<dbReference type="Gene3D" id="2.60.120.330">
    <property type="entry name" value="B-lactam Antibiotic, Isopenicillin N Synthase, Chain"/>
    <property type="match status" value="1"/>
</dbReference>
<accession>A0AAW1SPT1</accession>
<evidence type="ECO:0000313" key="2">
    <source>
        <dbReference type="Proteomes" id="UP001485043"/>
    </source>
</evidence>
<proteinExistence type="predicted"/>
<dbReference type="InterPro" id="IPR027443">
    <property type="entry name" value="IPNS-like_sf"/>
</dbReference>
<dbReference type="SUPFAM" id="SSF51197">
    <property type="entry name" value="Clavaminate synthase-like"/>
    <property type="match status" value="1"/>
</dbReference>
<organism evidence="1 2">
    <name type="scientific">Apatococcus fuscideae</name>
    <dbReference type="NCBI Taxonomy" id="2026836"/>
    <lineage>
        <taxon>Eukaryota</taxon>
        <taxon>Viridiplantae</taxon>
        <taxon>Chlorophyta</taxon>
        <taxon>core chlorophytes</taxon>
        <taxon>Trebouxiophyceae</taxon>
        <taxon>Chlorellales</taxon>
        <taxon>Chlorellaceae</taxon>
        <taxon>Apatococcus</taxon>
    </lineage>
</organism>
<dbReference type="Proteomes" id="UP001485043">
    <property type="component" value="Unassembled WGS sequence"/>
</dbReference>
<protein>
    <recommendedName>
        <fullName evidence="3">Clavaminate synthase-like protein</fullName>
    </recommendedName>
</protein>
<evidence type="ECO:0000313" key="1">
    <source>
        <dbReference type="EMBL" id="KAK9852331.1"/>
    </source>
</evidence>
<reference evidence="1 2" key="1">
    <citation type="journal article" date="2024" name="Nat. Commun.">
        <title>Phylogenomics reveals the evolutionary origins of lichenization in chlorophyte algae.</title>
        <authorList>
            <person name="Puginier C."/>
            <person name="Libourel C."/>
            <person name="Otte J."/>
            <person name="Skaloud P."/>
            <person name="Haon M."/>
            <person name="Grisel S."/>
            <person name="Petersen M."/>
            <person name="Berrin J.G."/>
            <person name="Delaux P.M."/>
            <person name="Dal Grande F."/>
            <person name="Keller J."/>
        </authorList>
    </citation>
    <scope>NUCLEOTIDE SEQUENCE [LARGE SCALE GENOMIC DNA]</scope>
    <source>
        <strain evidence="1 2">SAG 2523</strain>
    </source>
</reference>
<dbReference type="PANTHER" id="PTHR48420">
    <property type="entry name" value="NON-HAEM DIOXYGENASE N-TERMINAL DOMAIN-CONTAINING PROTEIN"/>
    <property type="match status" value="1"/>
</dbReference>
<sequence length="346" mass="38012">MPALEIVCIGIQELQQGTSSQLRCKLEQGFGKDGLGIITVSGVPNLIEMRSRLLPMAAEVASLPEAALTGLEDPDSNYNFGWARGKEALKDGQPDINKGSFYANPLQDKQTDNVDLLKRYPGFCRPNIWPTKDLPALREAFRELGQNIISVGLLLAKHCDTLASEHFLSMPANRLHDSIASSPCCKGRLLHYYPSEKLTAGKEAWCGWHTDVSSLTGLTSAMYLRNGVELPNPDTTAGLYIRDTSGNIAQARIPANHLAFQMGEAMQVHSGGFFRATPHFVRGANGESAAGISRNTFAIFIQPRWDEMMDTPEHTNPGNVDVAHWKPGITFGEFSELKFAQFTHVQ</sequence>
<name>A0AAW1SPT1_9CHLO</name>
<comment type="caution">
    <text evidence="1">The sequence shown here is derived from an EMBL/GenBank/DDBJ whole genome shotgun (WGS) entry which is preliminary data.</text>
</comment>